<evidence type="ECO:0000313" key="8">
    <source>
        <dbReference type="Proteomes" id="UP000242715"/>
    </source>
</evidence>
<dbReference type="SUPFAM" id="SSF51735">
    <property type="entry name" value="NAD(P)-binding Rossmann-fold domains"/>
    <property type="match status" value="1"/>
</dbReference>
<evidence type="ECO:0000256" key="2">
    <source>
        <dbReference type="ARBA" id="ARBA00006484"/>
    </source>
</evidence>
<dbReference type="Pfam" id="PF00106">
    <property type="entry name" value="adh_short"/>
    <property type="match status" value="1"/>
</dbReference>
<proteinExistence type="inferred from homology"/>
<dbReference type="EMBL" id="DF974890">
    <property type="protein sequence ID" value="GAU50847.1"/>
    <property type="molecule type" value="Genomic_DNA"/>
</dbReference>
<dbReference type="PANTHER" id="PTHR43391:SF89">
    <property type="entry name" value="11-BETA-HYDROXYSTEROID DEHYDROGENASE 1A-RELATED"/>
    <property type="match status" value="1"/>
</dbReference>
<keyword evidence="6" id="KW-0472">Membrane</keyword>
<accession>A0A2Z6PUQ5</accession>
<reference evidence="8" key="1">
    <citation type="journal article" date="2017" name="Front. Plant Sci.">
        <title>Climate Clever Clovers: New Paradigm to Reduce the Environmental Footprint of Ruminants by Breeding Low Methanogenic Forages Utilizing Haplotype Variation.</title>
        <authorList>
            <person name="Kaur P."/>
            <person name="Appels R."/>
            <person name="Bayer P.E."/>
            <person name="Keeble-Gagnere G."/>
            <person name="Wang J."/>
            <person name="Hirakawa H."/>
            <person name="Shirasawa K."/>
            <person name="Vercoe P."/>
            <person name="Stefanova K."/>
            <person name="Durmic Z."/>
            <person name="Nichols P."/>
            <person name="Revell C."/>
            <person name="Isobe S.N."/>
            <person name="Edwards D."/>
            <person name="Erskine W."/>
        </authorList>
    </citation>
    <scope>NUCLEOTIDE SEQUENCE [LARGE SCALE GENOMIC DNA]</scope>
    <source>
        <strain evidence="8">cv. Daliak</strain>
    </source>
</reference>
<name>A0A2Z6PUQ5_TRISU</name>
<keyword evidence="3" id="KW-0521">NADP</keyword>
<keyword evidence="5" id="KW-0560">Oxidoreductase</keyword>
<evidence type="ECO:0000256" key="6">
    <source>
        <dbReference type="SAM" id="Phobius"/>
    </source>
</evidence>
<evidence type="ECO:0000256" key="5">
    <source>
        <dbReference type="ARBA" id="ARBA00023002"/>
    </source>
</evidence>
<feature type="transmembrane region" description="Helical" evidence="6">
    <location>
        <begin position="7"/>
        <end position="28"/>
    </location>
</feature>
<dbReference type="Proteomes" id="UP000242715">
    <property type="component" value="Unassembled WGS sequence"/>
</dbReference>
<dbReference type="PANTHER" id="PTHR43391">
    <property type="entry name" value="RETINOL DEHYDROGENASE-RELATED"/>
    <property type="match status" value="1"/>
</dbReference>
<keyword evidence="6" id="KW-0812">Transmembrane</keyword>
<keyword evidence="4" id="KW-0735">Signal-anchor</keyword>
<keyword evidence="8" id="KW-1185">Reference proteome</keyword>
<comment type="subcellular location">
    <subcellularLocation>
        <location evidence="1">Membrane</location>
        <topology evidence="1">Single-pass type II membrane protein</topology>
    </subcellularLocation>
</comment>
<dbReference type="GO" id="GO:0005829">
    <property type="term" value="C:cytosol"/>
    <property type="evidence" value="ECO:0007669"/>
    <property type="project" value="TreeGrafter"/>
</dbReference>
<keyword evidence="6" id="KW-1133">Transmembrane helix</keyword>
<dbReference type="GO" id="GO:0072582">
    <property type="term" value="F:17-beta-hydroxysteroid dehydrogenase (NADP+) activity"/>
    <property type="evidence" value="ECO:0007669"/>
    <property type="project" value="TreeGrafter"/>
</dbReference>
<comment type="similarity">
    <text evidence="2">Belongs to the short-chain dehydrogenases/reductases (SDR) family.</text>
</comment>
<dbReference type="AlphaFoldDB" id="A0A2Z6PUQ5"/>
<gene>
    <name evidence="7" type="ORF">TSUD_76150</name>
</gene>
<evidence type="ECO:0000256" key="1">
    <source>
        <dbReference type="ARBA" id="ARBA00004606"/>
    </source>
</evidence>
<evidence type="ECO:0000313" key="7">
    <source>
        <dbReference type="EMBL" id="GAU50847.1"/>
    </source>
</evidence>
<dbReference type="PRINTS" id="PR00081">
    <property type="entry name" value="GDHRDH"/>
</dbReference>
<evidence type="ECO:0000256" key="3">
    <source>
        <dbReference type="ARBA" id="ARBA00022857"/>
    </source>
</evidence>
<organism evidence="7 8">
    <name type="scientific">Trifolium subterraneum</name>
    <name type="common">Subterranean clover</name>
    <dbReference type="NCBI Taxonomy" id="3900"/>
    <lineage>
        <taxon>Eukaryota</taxon>
        <taxon>Viridiplantae</taxon>
        <taxon>Streptophyta</taxon>
        <taxon>Embryophyta</taxon>
        <taxon>Tracheophyta</taxon>
        <taxon>Spermatophyta</taxon>
        <taxon>Magnoliopsida</taxon>
        <taxon>eudicotyledons</taxon>
        <taxon>Gunneridae</taxon>
        <taxon>Pentapetalae</taxon>
        <taxon>rosids</taxon>
        <taxon>fabids</taxon>
        <taxon>Fabales</taxon>
        <taxon>Fabaceae</taxon>
        <taxon>Papilionoideae</taxon>
        <taxon>50 kb inversion clade</taxon>
        <taxon>NPAAA clade</taxon>
        <taxon>Hologalegina</taxon>
        <taxon>IRL clade</taxon>
        <taxon>Trifolieae</taxon>
        <taxon>Trifolium</taxon>
    </lineage>
</organism>
<dbReference type="GO" id="GO:0008202">
    <property type="term" value="P:steroid metabolic process"/>
    <property type="evidence" value="ECO:0007669"/>
    <property type="project" value="TreeGrafter"/>
</dbReference>
<dbReference type="InterPro" id="IPR036291">
    <property type="entry name" value="NAD(P)-bd_dom_sf"/>
</dbReference>
<dbReference type="Gene3D" id="3.40.50.720">
    <property type="entry name" value="NAD(P)-binding Rossmann-like Domain"/>
    <property type="match status" value="2"/>
</dbReference>
<dbReference type="OrthoDB" id="47007at2759"/>
<sequence>MDLIHKFLNILAPPFTFFSLLFFLPPYWTFKFFLSTIYTIFRENVAGKVVHITGASSGIGEHLAYEYAKRGARLALSARRETALREVADKARGYGSPDVIIIRADVSKVDDCRRSIDETVNHFGRLDHLVNNAGFSTAMMFEEVNDITNLRPVMASKAALVSLYETLRVEVGSNIGITIVTPGYIESELTKGKLLLGPDAKMGVDQDMRDVEVSAMPVGSVSGCAKSIVNATLRGDRYLTVPAWFRMTYIVKVLCPELVEWSFRILYLTGSKNIPAREAPSKKILDATGIKNLIYPPSIQSPQVKTE</sequence>
<evidence type="ECO:0000256" key="4">
    <source>
        <dbReference type="ARBA" id="ARBA00022968"/>
    </source>
</evidence>
<dbReference type="InterPro" id="IPR002347">
    <property type="entry name" value="SDR_fam"/>
</dbReference>
<dbReference type="GO" id="GO:0016020">
    <property type="term" value="C:membrane"/>
    <property type="evidence" value="ECO:0007669"/>
    <property type="project" value="UniProtKB-SubCell"/>
</dbReference>
<protein>
    <submittedName>
        <fullName evidence="7">Uncharacterized protein</fullName>
    </submittedName>
</protein>